<keyword evidence="4" id="KW-0805">Transcription regulation</keyword>
<evidence type="ECO:0000313" key="11">
    <source>
        <dbReference type="Proteomes" id="UP000005309"/>
    </source>
</evidence>
<gene>
    <name evidence="10" type="primary">paaI</name>
    <name evidence="10" type="ORF">HMPREF0908_0814</name>
</gene>
<dbReference type="CDD" id="cd03440">
    <property type="entry name" value="hot_dog"/>
    <property type="match status" value="1"/>
</dbReference>
<dbReference type="InterPro" id="IPR036388">
    <property type="entry name" value="WH-like_DNA-bd_sf"/>
</dbReference>
<keyword evidence="1" id="KW-0678">Repressor</keyword>
<dbReference type="AlphaFoldDB" id="C4V2V0"/>
<evidence type="ECO:0000259" key="9">
    <source>
        <dbReference type="Pfam" id="PF03061"/>
    </source>
</evidence>
<dbReference type="eggNOG" id="COG2050">
    <property type="taxonomic scope" value="Bacteria"/>
</dbReference>
<protein>
    <submittedName>
        <fullName evidence="10">Putative transcription factor FapR</fullName>
    </submittedName>
</protein>
<feature type="domain" description="Thioesterase" evidence="9">
    <location>
        <begin position="102"/>
        <end position="171"/>
    </location>
</feature>
<dbReference type="NCBIfam" id="NF003359">
    <property type="entry name" value="PRK04424.1"/>
    <property type="match status" value="1"/>
</dbReference>
<keyword evidence="11" id="KW-1185">Reference proteome</keyword>
<keyword evidence="6" id="KW-0238">DNA-binding</keyword>
<dbReference type="GO" id="GO:0003677">
    <property type="term" value="F:DNA binding"/>
    <property type="evidence" value="ECO:0007669"/>
    <property type="project" value="UniProtKB-KW"/>
</dbReference>
<evidence type="ECO:0000256" key="7">
    <source>
        <dbReference type="ARBA" id="ARBA00023160"/>
    </source>
</evidence>
<evidence type="ECO:0000256" key="6">
    <source>
        <dbReference type="ARBA" id="ARBA00023125"/>
    </source>
</evidence>
<evidence type="ECO:0000256" key="3">
    <source>
        <dbReference type="ARBA" id="ARBA00022832"/>
    </source>
</evidence>
<keyword evidence="7" id="KW-0275">Fatty acid biosynthesis</keyword>
<dbReference type="Proteomes" id="UP000005309">
    <property type="component" value="Unassembled WGS sequence"/>
</dbReference>
<sequence length="184" mass="20393">MTEKKRRRQETLVLAVRKEPFLTDEALARKLAVSVQTVRLDRTELGIPELRARVRTLAENAREKVRAIPHAEVVGDLLSLELGIRGTSALKVMDDHLFADSDIARGTALFSQANSLALAIVDAPLAITGVANVKYKTPIYKGDTVIAQAEIVKVRGNKIFVWVKTYRDGQEVFRAKFIVVSLGK</sequence>
<dbReference type="Gene3D" id="1.10.10.10">
    <property type="entry name" value="Winged helix-like DNA-binding domain superfamily/Winged helix DNA-binding domain"/>
    <property type="match status" value="1"/>
</dbReference>
<evidence type="ECO:0000313" key="10">
    <source>
        <dbReference type="EMBL" id="EEQ48786.1"/>
    </source>
</evidence>
<accession>C4V2V0</accession>
<organism evidence="10 11">
    <name type="scientific">Selenomonas flueggei ATCC 43531</name>
    <dbReference type="NCBI Taxonomy" id="638302"/>
    <lineage>
        <taxon>Bacteria</taxon>
        <taxon>Bacillati</taxon>
        <taxon>Bacillota</taxon>
        <taxon>Negativicutes</taxon>
        <taxon>Selenomonadales</taxon>
        <taxon>Selenomonadaceae</taxon>
        <taxon>Selenomonas</taxon>
    </lineage>
</organism>
<dbReference type="Pfam" id="PF03061">
    <property type="entry name" value="4HBT"/>
    <property type="match status" value="1"/>
</dbReference>
<proteinExistence type="predicted"/>
<dbReference type="STRING" id="638302.HMPREF0908_0814"/>
<dbReference type="EMBL" id="ACLA01000011">
    <property type="protein sequence ID" value="EEQ48786.1"/>
    <property type="molecule type" value="Genomic_DNA"/>
</dbReference>
<keyword evidence="2" id="KW-0444">Lipid biosynthesis</keyword>
<dbReference type="HOGENOM" id="CLU_095708_0_0_9"/>
<evidence type="ECO:0000256" key="2">
    <source>
        <dbReference type="ARBA" id="ARBA00022516"/>
    </source>
</evidence>
<dbReference type="GO" id="GO:0003700">
    <property type="term" value="F:DNA-binding transcription factor activity"/>
    <property type="evidence" value="ECO:0007669"/>
    <property type="project" value="InterPro"/>
</dbReference>
<dbReference type="SUPFAM" id="SSF54637">
    <property type="entry name" value="Thioesterase/thiol ester dehydrase-isomerase"/>
    <property type="match status" value="1"/>
</dbReference>
<dbReference type="OrthoDB" id="1706183at2"/>
<dbReference type="GO" id="GO:0045717">
    <property type="term" value="P:negative regulation of fatty acid biosynthetic process"/>
    <property type="evidence" value="ECO:0007669"/>
    <property type="project" value="InterPro"/>
</dbReference>
<evidence type="ECO:0000256" key="5">
    <source>
        <dbReference type="ARBA" id="ARBA00023098"/>
    </source>
</evidence>
<keyword evidence="8" id="KW-0804">Transcription</keyword>
<dbReference type="PIRSF" id="PIRSF037733">
    <property type="entry name" value="Transcription_factor_FapR"/>
    <property type="match status" value="1"/>
</dbReference>
<dbReference type="GO" id="GO:0006633">
    <property type="term" value="P:fatty acid biosynthetic process"/>
    <property type="evidence" value="ECO:0007669"/>
    <property type="project" value="UniProtKB-KW"/>
</dbReference>
<dbReference type="GO" id="GO:0045892">
    <property type="term" value="P:negative regulation of DNA-templated transcription"/>
    <property type="evidence" value="ECO:0007669"/>
    <property type="project" value="InterPro"/>
</dbReference>
<evidence type="ECO:0000256" key="4">
    <source>
        <dbReference type="ARBA" id="ARBA00023015"/>
    </source>
</evidence>
<evidence type="ECO:0000256" key="8">
    <source>
        <dbReference type="ARBA" id="ARBA00023163"/>
    </source>
</evidence>
<reference evidence="10 11" key="1">
    <citation type="submission" date="2009-04" db="EMBL/GenBank/DDBJ databases">
        <authorList>
            <person name="Qin X."/>
            <person name="Bachman B."/>
            <person name="Battles P."/>
            <person name="Bell A."/>
            <person name="Bess C."/>
            <person name="Bickham C."/>
            <person name="Chaboub L."/>
            <person name="Chen D."/>
            <person name="Coyle M."/>
            <person name="Deiros D.R."/>
            <person name="Dinh H."/>
            <person name="Forbes L."/>
            <person name="Fowler G."/>
            <person name="Francisco L."/>
            <person name="Fu Q."/>
            <person name="Gubbala S."/>
            <person name="Hale W."/>
            <person name="Han Y."/>
            <person name="Hemphill L."/>
            <person name="Highlander S.K."/>
            <person name="Hirani K."/>
            <person name="Hogues M."/>
            <person name="Jackson L."/>
            <person name="Jakkamsetti A."/>
            <person name="Javaid M."/>
            <person name="Jiang H."/>
            <person name="Korchina V."/>
            <person name="Kovar C."/>
            <person name="Lara F."/>
            <person name="Lee S."/>
            <person name="Mata R."/>
            <person name="Mathew T."/>
            <person name="Moen C."/>
            <person name="Morales K."/>
            <person name="Munidasa M."/>
            <person name="Nazareth L."/>
            <person name="Ngo R."/>
            <person name="Nguyen L."/>
            <person name="Okwuonu G."/>
            <person name="Ongeri F."/>
            <person name="Patil S."/>
            <person name="Petrosino J."/>
            <person name="Pham C."/>
            <person name="Pham P."/>
            <person name="Pu L.-L."/>
            <person name="Puazo M."/>
            <person name="Raj R."/>
            <person name="Reid J."/>
            <person name="Rouhana J."/>
            <person name="Saada N."/>
            <person name="Shang Y."/>
            <person name="Simmons D."/>
            <person name="Thornton R."/>
            <person name="Warren J."/>
            <person name="Weissenberger G."/>
            <person name="Zhang J."/>
            <person name="Zhang L."/>
            <person name="Zhou C."/>
            <person name="Zhu D."/>
            <person name="Muzny D."/>
            <person name="Worley K."/>
            <person name="Gibbs R."/>
        </authorList>
    </citation>
    <scope>NUCLEOTIDE SEQUENCE [LARGE SCALE GENOMIC DNA]</scope>
    <source>
        <strain evidence="10 11">ATCC 43531</strain>
    </source>
</reference>
<dbReference type="InterPro" id="IPR017275">
    <property type="entry name" value="Transcription_factor_FapR"/>
</dbReference>
<dbReference type="Gene3D" id="3.10.129.10">
    <property type="entry name" value="Hotdog Thioesterase"/>
    <property type="match status" value="1"/>
</dbReference>
<dbReference type="RefSeq" id="WP_006689549.1">
    <property type="nucleotide sequence ID" value="NZ_GG694006.1"/>
</dbReference>
<dbReference type="InterPro" id="IPR029069">
    <property type="entry name" value="HotDog_dom_sf"/>
</dbReference>
<name>C4V2V0_9FIRM</name>
<dbReference type="InterPro" id="IPR006683">
    <property type="entry name" value="Thioestr_dom"/>
</dbReference>
<comment type="caution">
    <text evidence="10">The sequence shown here is derived from an EMBL/GenBank/DDBJ whole genome shotgun (WGS) entry which is preliminary data.</text>
</comment>
<keyword evidence="3" id="KW-0276">Fatty acid metabolism</keyword>
<keyword evidence="5" id="KW-0443">Lipid metabolism</keyword>
<evidence type="ECO:0000256" key="1">
    <source>
        <dbReference type="ARBA" id="ARBA00022491"/>
    </source>
</evidence>